<gene>
    <name evidence="1" type="ORF">SIN8267_01639</name>
</gene>
<accession>A0ABM9AEA1</accession>
<evidence type="ECO:0000313" key="1">
    <source>
        <dbReference type="EMBL" id="CAH0991533.1"/>
    </source>
</evidence>
<evidence type="ECO:0008006" key="3">
    <source>
        <dbReference type="Google" id="ProtNLM"/>
    </source>
</evidence>
<organism evidence="1 2">
    <name type="scientific">Sinobacterium norvegicum</name>
    <dbReference type="NCBI Taxonomy" id="1641715"/>
    <lineage>
        <taxon>Bacteria</taxon>
        <taxon>Pseudomonadati</taxon>
        <taxon>Pseudomonadota</taxon>
        <taxon>Gammaproteobacteria</taxon>
        <taxon>Cellvibrionales</taxon>
        <taxon>Spongiibacteraceae</taxon>
        <taxon>Sinobacterium</taxon>
    </lineage>
</organism>
<reference evidence="1" key="1">
    <citation type="submission" date="2021-12" db="EMBL/GenBank/DDBJ databases">
        <authorList>
            <person name="Rodrigo-Torres L."/>
            <person name="Arahal R. D."/>
            <person name="Lucena T."/>
        </authorList>
    </citation>
    <scope>NUCLEOTIDE SEQUENCE</scope>
    <source>
        <strain evidence="1">CECT 8267</strain>
    </source>
</reference>
<sequence length="243" mass="27007">MKKLLISITLLVFLGVTAFINSPRLIGQSLQSGLSALLKTAVSINQVELCLSCTSITIDQLSIANPDGFDDIDAISVTQLVVEIDLLSVWSNPTIFHRLIIEQIKINYSKAGRRSNLTRLLANLPESFTSTVNYDEIEFVSMPDKATQKRPEQQLYSLDQLTINRTTITANSDDISSKPLTLELAPLTLYELGHPDHGQTASAIIGSILGRLQLELGAALIKSPEFRQHIRQKTQQRLQQRQQ</sequence>
<protein>
    <recommendedName>
        <fullName evidence="3">AsmA-like C-terminal domain-containing protein</fullName>
    </recommendedName>
</protein>
<evidence type="ECO:0000313" key="2">
    <source>
        <dbReference type="Proteomes" id="UP000838100"/>
    </source>
</evidence>
<keyword evidence="2" id="KW-1185">Reference proteome</keyword>
<dbReference type="RefSeq" id="WP_237444179.1">
    <property type="nucleotide sequence ID" value="NZ_CAKLPX010000001.1"/>
</dbReference>
<proteinExistence type="predicted"/>
<dbReference type="Proteomes" id="UP000838100">
    <property type="component" value="Unassembled WGS sequence"/>
</dbReference>
<comment type="caution">
    <text evidence="1">The sequence shown here is derived from an EMBL/GenBank/DDBJ whole genome shotgun (WGS) entry which is preliminary data.</text>
</comment>
<name>A0ABM9AEA1_9GAMM</name>
<dbReference type="EMBL" id="CAKLPX010000001">
    <property type="protein sequence ID" value="CAH0991533.1"/>
    <property type="molecule type" value="Genomic_DNA"/>
</dbReference>